<name>A0AAV1VE79_9STRA</name>
<evidence type="ECO:0000313" key="3">
    <source>
        <dbReference type="Proteomes" id="UP001162060"/>
    </source>
</evidence>
<dbReference type="PANTHER" id="PTHR23406:SF90">
    <property type="entry name" value="MALIC ENZYME-RELATED"/>
    <property type="match status" value="1"/>
</dbReference>
<dbReference type="PANTHER" id="PTHR23406">
    <property type="entry name" value="MALIC ENZYME-RELATED"/>
    <property type="match status" value="1"/>
</dbReference>
<dbReference type="InterPro" id="IPR012302">
    <property type="entry name" value="Malic_NAD-bd"/>
</dbReference>
<dbReference type="GO" id="GO:0004473">
    <property type="term" value="F:malate dehydrogenase (decarboxylating) (NADP+) activity"/>
    <property type="evidence" value="ECO:0007669"/>
    <property type="project" value="TreeGrafter"/>
</dbReference>
<dbReference type="GO" id="GO:0051287">
    <property type="term" value="F:NAD binding"/>
    <property type="evidence" value="ECO:0007669"/>
    <property type="project" value="InterPro"/>
</dbReference>
<proteinExistence type="predicted"/>
<dbReference type="InterPro" id="IPR036291">
    <property type="entry name" value="NAD(P)-bd_dom_sf"/>
</dbReference>
<organism evidence="2 3">
    <name type="scientific">Peronospora matthiolae</name>
    <dbReference type="NCBI Taxonomy" id="2874970"/>
    <lineage>
        <taxon>Eukaryota</taxon>
        <taxon>Sar</taxon>
        <taxon>Stramenopiles</taxon>
        <taxon>Oomycota</taxon>
        <taxon>Peronosporomycetes</taxon>
        <taxon>Peronosporales</taxon>
        <taxon>Peronosporaceae</taxon>
        <taxon>Peronospora</taxon>
    </lineage>
</organism>
<feature type="domain" description="Malic enzyme NAD-binding" evidence="1">
    <location>
        <begin position="1"/>
        <end position="179"/>
    </location>
</feature>
<dbReference type="SMART" id="SM00919">
    <property type="entry name" value="Malic_M"/>
    <property type="match status" value="1"/>
</dbReference>
<dbReference type="EMBL" id="CAKLBY020000303">
    <property type="protein sequence ID" value="CAK7943708.1"/>
    <property type="molecule type" value="Genomic_DNA"/>
</dbReference>
<dbReference type="SUPFAM" id="SSF51735">
    <property type="entry name" value="NAD(P)-binding Rossmann-fold domains"/>
    <property type="match status" value="1"/>
</dbReference>
<evidence type="ECO:0000259" key="1">
    <source>
        <dbReference type="SMART" id="SM00919"/>
    </source>
</evidence>
<gene>
    <name evidence="2" type="ORF">PM001_LOCUS28858</name>
</gene>
<dbReference type="Proteomes" id="UP001162060">
    <property type="component" value="Unassembled WGS sequence"/>
</dbReference>
<dbReference type="Pfam" id="PF03949">
    <property type="entry name" value="Malic_M"/>
    <property type="match status" value="1"/>
</dbReference>
<evidence type="ECO:0000313" key="2">
    <source>
        <dbReference type="EMBL" id="CAK7943708.1"/>
    </source>
</evidence>
<reference evidence="2" key="1">
    <citation type="submission" date="2024-01" db="EMBL/GenBank/DDBJ databases">
        <authorList>
            <person name="Webb A."/>
        </authorList>
    </citation>
    <scope>NUCLEOTIDE SEQUENCE</scope>
    <source>
        <strain evidence="2">Pm1</strain>
    </source>
</reference>
<dbReference type="Gene3D" id="3.40.50.720">
    <property type="entry name" value="NAD(P)-binding Rossmann-like Domain"/>
    <property type="match status" value="2"/>
</dbReference>
<dbReference type="GO" id="GO:0009507">
    <property type="term" value="C:chloroplast"/>
    <property type="evidence" value="ECO:0007669"/>
    <property type="project" value="TreeGrafter"/>
</dbReference>
<accession>A0AAV1VE79</accession>
<dbReference type="GO" id="GO:0006108">
    <property type="term" value="P:malate metabolic process"/>
    <property type="evidence" value="ECO:0007669"/>
    <property type="project" value="TreeGrafter"/>
</dbReference>
<comment type="caution">
    <text evidence="2">The sequence shown here is derived from an EMBL/GenBank/DDBJ whole genome shotgun (WGS) entry which is preliminary data.</text>
</comment>
<protein>
    <recommendedName>
        <fullName evidence="1">Malic enzyme NAD-binding domain-containing protein</fullName>
    </recommendedName>
</protein>
<sequence>MSEQRAVFVGAGTAGRGIADLTSLAIARETGKTMEESRKQIWLVDSLGLVVQSRIDVESHTMPQPFDKDVCRKIGEINRRPIIFALSNPTSKSECTAKEAYTFTDGKCMFASGSPFDPVEIDGKLCVPGQGNDSYIFPGVGLGVVAAGLTHVDDEIMIIAAKHTSQSAFYNNILHDVVYLLLLQGFKRGDTTVSKPENMTHYLQDFMHKP</sequence>
<dbReference type="AlphaFoldDB" id="A0AAV1VE79"/>